<dbReference type="RefSeq" id="WP_074203795.1">
    <property type="nucleotide sequence ID" value="NZ_FSQW01000001.1"/>
</dbReference>
<comment type="function">
    <text evidence="6">The RuvA-RuvB-RuvC complex processes Holliday junction (HJ) DNA during genetic recombination and DNA repair, while the RuvA-RuvB complex plays an important role in the rescue of blocked DNA replication forks via replication fork reversal (RFR). RuvA specifically binds to HJ cruciform DNA, conferring on it an open structure. The RuvB hexamer acts as an ATP-dependent pump, pulling dsDNA into and through the RuvAB complex. HJ branch migration allows RuvC to scan DNA until it finds its consensus sequence, where it cleaves and resolves the cruciform DNA.</text>
</comment>
<keyword evidence="4 6" id="KW-0233">DNA recombination</keyword>
<comment type="domain">
    <text evidence="6">Has three domains with a flexible linker between the domains II and III and assumes an 'L' shape. Domain III is highly mobile and contacts RuvB.</text>
</comment>
<dbReference type="AlphaFoldDB" id="A0A1N6CRD1"/>
<dbReference type="GO" id="GO:0005524">
    <property type="term" value="F:ATP binding"/>
    <property type="evidence" value="ECO:0007669"/>
    <property type="project" value="InterPro"/>
</dbReference>
<evidence type="ECO:0000256" key="5">
    <source>
        <dbReference type="ARBA" id="ARBA00023204"/>
    </source>
</evidence>
<dbReference type="Proteomes" id="UP000185192">
    <property type="component" value="Unassembled WGS sequence"/>
</dbReference>
<dbReference type="GO" id="GO:0000400">
    <property type="term" value="F:four-way junction DNA binding"/>
    <property type="evidence" value="ECO:0007669"/>
    <property type="project" value="UniProtKB-UniRule"/>
</dbReference>
<feature type="region of interest" description="Domain I" evidence="6">
    <location>
        <begin position="1"/>
        <end position="64"/>
    </location>
</feature>
<name>A0A1N6CRD1_9SPHN</name>
<dbReference type="GO" id="GO:0048476">
    <property type="term" value="C:Holliday junction resolvase complex"/>
    <property type="evidence" value="ECO:0007669"/>
    <property type="project" value="UniProtKB-UniRule"/>
</dbReference>
<reference evidence="9" key="1">
    <citation type="submission" date="2016-11" db="EMBL/GenBank/DDBJ databases">
        <authorList>
            <person name="Varghese N."/>
            <person name="Submissions S."/>
        </authorList>
    </citation>
    <scope>NUCLEOTIDE SEQUENCE [LARGE SCALE GENOMIC DNA]</scope>
    <source>
        <strain evidence="9">DSM 22363</strain>
    </source>
</reference>
<keyword evidence="8" id="KW-0547">Nucleotide-binding</keyword>
<feature type="region of interest" description="Domain III" evidence="6">
    <location>
        <begin position="153"/>
        <end position="202"/>
    </location>
</feature>
<keyword evidence="8" id="KW-0347">Helicase</keyword>
<comment type="subcellular location">
    <subcellularLocation>
        <location evidence="6">Cytoplasm</location>
    </subcellularLocation>
</comment>
<dbReference type="InterPro" id="IPR000085">
    <property type="entry name" value="RuvA"/>
</dbReference>
<dbReference type="Gene3D" id="1.10.150.20">
    <property type="entry name" value="5' to 3' exonuclease, C-terminal subdomain"/>
    <property type="match status" value="1"/>
</dbReference>
<feature type="domain" description="Helix-hairpin-helix DNA-binding motif class 1" evidence="7">
    <location>
        <begin position="108"/>
        <end position="127"/>
    </location>
</feature>
<comment type="similarity">
    <text evidence="6">Belongs to the RuvA family.</text>
</comment>
<evidence type="ECO:0000256" key="3">
    <source>
        <dbReference type="ARBA" id="ARBA00023125"/>
    </source>
</evidence>
<evidence type="ECO:0000259" key="7">
    <source>
        <dbReference type="SMART" id="SM00278"/>
    </source>
</evidence>
<proteinExistence type="inferred from homology"/>
<gene>
    <name evidence="6" type="primary">ruvA</name>
    <name evidence="8" type="ORF">SAMN02745824_0772</name>
</gene>
<dbReference type="GO" id="GO:0009378">
    <property type="term" value="F:four-way junction helicase activity"/>
    <property type="evidence" value="ECO:0007669"/>
    <property type="project" value="InterPro"/>
</dbReference>
<evidence type="ECO:0000256" key="1">
    <source>
        <dbReference type="ARBA" id="ARBA00022490"/>
    </source>
</evidence>
<dbReference type="NCBIfam" id="TIGR00084">
    <property type="entry name" value="ruvA"/>
    <property type="match status" value="1"/>
</dbReference>
<dbReference type="SMART" id="SM00278">
    <property type="entry name" value="HhH1"/>
    <property type="match status" value="2"/>
</dbReference>
<dbReference type="Pfam" id="PF14520">
    <property type="entry name" value="HHH_5"/>
    <property type="match status" value="1"/>
</dbReference>
<evidence type="ECO:0000313" key="9">
    <source>
        <dbReference type="Proteomes" id="UP000185192"/>
    </source>
</evidence>
<organism evidence="8 9">
    <name type="scientific">Parasphingorhabdus marina DSM 22363</name>
    <dbReference type="NCBI Taxonomy" id="1123272"/>
    <lineage>
        <taxon>Bacteria</taxon>
        <taxon>Pseudomonadati</taxon>
        <taxon>Pseudomonadota</taxon>
        <taxon>Alphaproteobacteria</taxon>
        <taxon>Sphingomonadales</taxon>
        <taxon>Sphingomonadaceae</taxon>
        <taxon>Parasphingorhabdus</taxon>
    </lineage>
</organism>
<accession>A0A1N6CRD1</accession>
<dbReference type="OrthoDB" id="5293449at2"/>
<dbReference type="Pfam" id="PF07499">
    <property type="entry name" value="RuvA_C"/>
    <property type="match status" value="1"/>
</dbReference>
<dbReference type="Pfam" id="PF01330">
    <property type="entry name" value="RuvA_N"/>
    <property type="match status" value="1"/>
</dbReference>
<dbReference type="EMBL" id="FSQW01000001">
    <property type="protein sequence ID" value="SIN60924.1"/>
    <property type="molecule type" value="Genomic_DNA"/>
</dbReference>
<keyword evidence="5 6" id="KW-0234">DNA repair</keyword>
<dbReference type="InterPro" id="IPR012340">
    <property type="entry name" value="NA-bd_OB-fold"/>
</dbReference>
<dbReference type="InterPro" id="IPR011114">
    <property type="entry name" value="RuvA_C"/>
</dbReference>
<dbReference type="SUPFAM" id="SSF47781">
    <property type="entry name" value="RuvA domain 2-like"/>
    <property type="match status" value="1"/>
</dbReference>
<keyword evidence="8" id="KW-0378">Hydrolase</keyword>
<dbReference type="STRING" id="1123272.SAMN02745824_0772"/>
<dbReference type="InterPro" id="IPR003583">
    <property type="entry name" value="Hlx-hairpin-Hlx_DNA-bd_motif"/>
</dbReference>
<evidence type="ECO:0000256" key="2">
    <source>
        <dbReference type="ARBA" id="ARBA00022763"/>
    </source>
</evidence>
<evidence type="ECO:0000313" key="8">
    <source>
        <dbReference type="EMBL" id="SIN60924.1"/>
    </source>
</evidence>
<protein>
    <recommendedName>
        <fullName evidence="6">Holliday junction branch migration complex subunit RuvA</fullName>
    </recommendedName>
</protein>
<dbReference type="Gene3D" id="2.40.50.140">
    <property type="entry name" value="Nucleic acid-binding proteins"/>
    <property type="match status" value="1"/>
</dbReference>
<keyword evidence="9" id="KW-1185">Reference proteome</keyword>
<keyword evidence="1 6" id="KW-0963">Cytoplasm</keyword>
<dbReference type="HAMAP" id="MF_00031">
    <property type="entry name" value="DNA_HJ_migration_RuvA"/>
    <property type="match status" value="1"/>
</dbReference>
<dbReference type="SUPFAM" id="SSF46929">
    <property type="entry name" value="DNA helicase RuvA subunit, C-terminal domain"/>
    <property type="match status" value="1"/>
</dbReference>
<evidence type="ECO:0000256" key="6">
    <source>
        <dbReference type="HAMAP-Rule" id="MF_00031"/>
    </source>
</evidence>
<comment type="subunit">
    <text evidence="6">Homotetramer. Forms an RuvA(8)-RuvB(12)-Holliday junction (HJ) complex. HJ DNA is sandwiched between 2 RuvA tetramers; dsDNA enters through RuvA and exits via RuvB. An RuvB hexamer assembles on each DNA strand where it exits the tetramer. Each RuvB hexamer is contacted by two RuvA subunits (via domain III) on 2 adjacent RuvB subunits; this complex drives branch migration. In the full resolvosome a probable DNA-RuvA(4)-RuvB(12)-RuvC(2) complex forms which resolves the HJ.</text>
</comment>
<comment type="caution">
    <text evidence="6">Lacks conserved residue(s) required for the propagation of feature annotation.</text>
</comment>
<dbReference type="Gene3D" id="1.10.8.10">
    <property type="entry name" value="DNA helicase RuvA subunit, C-terminal domain"/>
    <property type="match status" value="1"/>
</dbReference>
<dbReference type="GO" id="GO:0006310">
    <property type="term" value="P:DNA recombination"/>
    <property type="evidence" value="ECO:0007669"/>
    <property type="project" value="UniProtKB-UniRule"/>
</dbReference>
<dbReference type="InterPro" id="IPR010994">
    <property type="entry name" value="RuvA_2-like"/>
</dbReference>
<dbReference type="GO" id="GO:0005737">
    <property type="term" value="C:cytoplasm"/>
    <property type="evidence" value="ECO:0007669"/>
    <property type="project" value="UniProtKB-SubCell"/>
</dbReference>
<dbReference type="InterPro" id="IPR036267">
    <property type="entry name" value="RuvA_C_sf"/>
</dbReference>
<keyword evidence="2 6" id="KW-0227">DNA damage</keyword>
<dbReference type="GO" id="GO:0009379">
    <property type="term" value="C:Holliday junction helicase complex"/>
    <property type="evidence" value="ECO:0007669"/>
    <property type="project" value="InterPro"/>
</dbReference>
<dbReference type="SUPFAM" id="SSF50249">
    <property type="entry name" value="Nucleic acid-binding proteins"/>
    <property type="match status" value="1"/>
</dbReference>
<dbReference type="InterPro" id="IPR013849">
    <property type="entry name" value="DNA_helicase_Holl-junc_RuvA_I"/>
</dbReference>
<dbReference type="GO" id="GO:0006281">
    <property type="term" value="P:DNA repair"/>
    <property type="evidence" value="ECO:0007669"/>
    <property type="project" value="UniProtKB-UniRule"/>
</dbReference>
<sequence length="202" mass="20365">MIAKLTGTIDEVGTDNIVLDVRGVGYLVFASSRTISAIGGIGDGATIYTEMQVSENDMRLMGFASGSERDWFRLLISVQGVGGKVALAILSALEPGEISRAVATGDKAMVARANGVGPKLALRIVNELKDKVGGIATDPIAGSGSDAGHAPSSNSADAISALLNLGFKPADASAAVAAADAEAGEGATLDALVRLALKKAAR</sequence>
<keyword evidence="8" id="KW-0067">ATP-binding</keyword>
<evidence type="ECO:0000256" key="4">
    <source>
        <dbReference type="ARBA" id="ARBA00023172"/>
    </source>
</evidence>
<feature type="domain" description="Helix-hairpin-helix DNA-binding motif class 1" evidence="7">
    <location>
        <begin position="73"/>
        <end position="92"/>
    </location>
</feature>
<keyword evidence="3 6" id="KW-0238">DNA-binding</keyword>